<dbReference type="GO" id="GO:0008033">
    <property type="term" value="P:tRNA processing"/>
    <property type="evidence" value="ECO:0007669"/>
    <property type="project" value="UniProtKB-KW"/>
</dbReference>
<feature type="domain" description="Glycosyl transferase family 51" evidence="25">
    <location>
        <begin position="353"/>
        <end position="527"/>
    </location>
</feature>
<keyword evidence="12" id="KW-0378">Hydrolase</keyword>
<keyword evidence="8" id="KW-0645">Protease</keyword>
<dbReference type="GO" id="GO:0005886">
    <property type="term" value="C:plasma membrane"/>
    <property type="evidence" value="ECO:0007669"/>
    <property type="project" value="UniProtKB-SubCell"/>
</dbReference>
<evidence type="ECO:0000313" key="29">
    <source>
        <dbReference type="Proteomes" id="UP000478052"/>
    </source>
</evidence>
<evidence type="ECO:0000256" key="4">
    <source>
        <dbReference type="ARBA" id="ARBA00009375"/>
    </source>
</evidence>
<dbReference type="GO" id="GO:0009982">
    <property type="term" value="F:pseudouridine synthase activity"/>
    <property type="evidence" value="ECO:0007669"/>
    <property type="project" value="InterPro"/>
</dbReference>
<evidence type="ECO:0000256" key="16">
    <source>
        <dbReference type="ARBA" id="ARBA00023235"/>
    </source>
</evidence>
<dbReference type="PANTHER" id="PTHR32282:SF11">
    <property type="entry name" value="PENICILLIN-BINDING PROTEIN 1B"/>
    <property type="match status" value="1"/>
</dbReference>
<dbReference type="PANTHER" id="PTHR32282">
    <property type="entry name" value="BINDING PROTEIN TRANSPEPTIDASE, PUTATIVE-RELATED"/>
    <property type="match status" value="1"/>
</dbReference>
<keyword evidence="10" id="KW-0808">Transferase</keyword>
<dbReference type="EC" id="2.4.99.28" evidence="21"/>
<keyword evidence="29" id="KW-1185">Reference proteome</keyword>
<evidence type="ECO:0000256" key="12">
    <source>
        <dbReference type="ARBA" id="ARBA00022801"/>
    </source>
</evidence>
<dbReference type="InterPro" id="IPR001406">
    <property type="entry name" value="PsdUridine_synth_TruA"/>
</dbReference>
<evidence type="ECO:0000256" key="19">
    <source>
        <dbReference type="ARBA" id="ARBA00023316"/>
    </source>
</evidence>
<comment type="pathway">
    <text evidence="3">Cell wall biogenesis; peptidoglycan biosynthesis.</text>
</comment>
<evidence type="ECO:0000256" key="3">
    <source>
        <dbReference type="ARBA" id="ARBA00004752"/>
    </source>
</evidence>
<dbReference type="InterPro" id="IPR023346">
    <property type="entry name" value="Lysozyme-like_dom_sf"/>
</dbReference>
<dbReference type="InterPro" id="IPR028166">
    <property type="entry name" value="UB2H"/>
</dbReference>
<keyword evidence="15" id="KW-0472">Membrane</keyword>
<dbReference type="InterPro" id="IPR011813">
    <property type="entry name" value="PBP_1b"/>
</dbReference>
<dbReference type="InterPro" id="IPR036950">
    <property type="entry name" value="PBP_transglycosylase"/>
</dbReference>
<feature type="domain" description="Pseudouridine synthase I TruA alpha/beta" evidence="26">
    <location>
        <begin position="149"/>
        <end position="226"/>
    </location>
</feature>
<comment type="caution">
    <text evidence="28">The sequence shown here is derived from an EMBL/GenBank/DDBJ whole genome shotgun (WGS) entry which is preliminary data.</text>
</comment>
<dbReference type="Gene3D" id="1.10.3810.10">
    <property type="entry name" value="Biosynthetic peptidoglycan transglycosylase-like"/>
    <property type="match status" value="1"/>
</dbReference>
<dbReference type="InterPro" id="IPR020094">
    <property type="entry name" value="TruA/RsuA/RluB/E/F_N"/>
</dbReference>
<dbReference type="GO" id="GO:0004180">
    <property type="term" value="F:carboxypeptidase activity"/>
    <property type="evidence" value="ECO:0007669"/>
    <property type="project" value="UniProtKB-KW"/>
</dbReference>
<dbReference type="SUPFAM" id="SSF55120">
    <property type="entry name" value="Pseudouridine synthase"/>
    <property type="match status" value="1"/>
</dbReference>
<keyword evidence="16" id="KW-0413">Isomerase</keyword>
<feature type="domain" description="Pseudouridine synthase I TruA alpha/beta" evidence="26">
    <location>
        <begin position="14"/>
        <end position="108"/>
    </location>
</feature>
<keyword evidence="13" id="KW-0133">Cell shape</keyword>
<comment type="function">
    <text evidence="1">Cell wall formation. Synthesis of cross-linked peptidoglycan from the lipid intermediates. The enzyme has a penicillin-insensitive transglycosylase N-terminal domain (formation of linear glycan strands) and a penicillin-sensitive transpeptidase C-terminal domain (cross-linking of the peptide subunits).</text>
</comment>
<evidence type="ECO:0000256" key="10">
    <source>
        <dbReference type="ARBA" id="ARBA00022679"/>
    </source>
</evidence>
<dbReference type="Gene3D" id="3.40.710.10">
    <property type="entry name" value="DD-peptidase/beta-lactamase superfamily"/>
    <property type="match status" value="1"/>
</dbReference>
<dbReference type="InterPro" id="IPR020095">
    <property type="entry name" value="PsdUridine_synth_TruA_C"/>
</dbReference>
<feature type="domain" description="Bifunctional transglycosylase second" evidence="27">
    <location>
        <begin position="262"/>
        <end position="346"/>
    </location>
</feature>
<dbReference type="FunFam" id="1.10.3810.10:FF:000002">
    <property type="entry name" value="Penicillin-binding protein 1B"/>
    <property type="match status" value="1"/>
</dbReference>
<evidence type="ECO:0000256" key="1">
    <source>
        <dbReference type="ARBA" id="ARBA00002624"/>
    </source>
</evidence>
<evidence type="ECO:0000256" key="18">
    <source>
        <dbReference type="ARBA" id="ARBA00023268"/>
    </source>
</evidence>
<reference evidence="28 29" key="1">
    <citation type="submission" date="2019-08" db="EMBL/GenBank/DDBJ databases">
        <title>Whole genome of Aphis craccivora.</title>
        <authorList>
            <person name="Voronova N.V."/>
            <person name="Shulinski R.S."/>
            <person name="Bandarenka Y.V."/>
            <person name="Zhorov D.G."/>
            <person name="Warner D."/>
        </authorList>
    </citation>
    <scope>NUCLEOTIDE SEQUENCE [LARGE SCALE GENOMIC DNA]</scope>
    <source>
        <strain evidence="28">180601</strain>
        <tissue evidence="28">Whole Body</tissue>
    </source>
</reference>
<evidence type="ECO:0000256" key="14">
    <source>
        <dbReference type="ARBA" id="ARBA00022984"/>
    </source>
</evidence>
<dbReference type="SUPFAM" id="SSF53955">
    <property type="entry name" value="Lysozyme-like"/>
    <property type="match status" value="1"/>
</dbReference>
<evidence type="ECO:0000256" key="7">
    <source>
        <dbReference type="ARBA" id="ARBA00022645"/>
    </source>
</evidence>
<feature type="non-terminal residue" evidence="28">
    <location>
        <position position="855"/>
    </location>
</feature>
<evidence type="ECO:0000313" key="28">
    <source>
        <dbReference type="EMBL" id="KAF0745965.1"/>
    </source>
</evidence>
<dbReference type="InterPro" id="IPR020097">
    <property type="entry name" value="PsdUridine_synth_TruA_a/b_dom"/>
</dbReference>
<evidence type="ECO:0000256" key="22">
    <source>
        <dbReference type="ARBA" id="ARBA00049902"/>
    </source>
</evidence>
<evidence type="ECO:0000256" key="6">
    <source>
        <dbReference type="ARBA" id="ARBA00022475"/>
    </source>
</evidence>
<evidence type="ECO:0000256" key="20">
    <source>
        <dbReference type="ARBA" id="ARBA00032454"/>
    </source>
</evidence>
<dbReference type="GO" id="GO:0008955">
    <property type="term" value="F:peptidoglycan glycosyltransferase activity"/>
    <property type="evidence" value="ECO:0007669"/>
    <property type="project" value="UniProtKB-EC"/>
</dbReference>
<dbReference type="GO" id="GO:0046677">
    <property type="term" value="P:response to antibiotic"/>
    <property type="evidence" value="ECO:0007669"/>
    <property type="project" value="UniProtKB-KW"/>
</dbReference>
<evidence type="ECO:0000259" key="25">
    <source>
        <dbReference type="Pfam" id="PF00912"/>
    </source>
</evidence>
<comment type="pathway">
    <text evidence="23">Glycan biosynthesis.</text>
</comment>
<dbReference type="InterPro" id="IPR001460">
    <property type="entry name" value="PCN-bd_Tpept"/>
</dbReference>
<dbReference type="InterPro" id="IPR050396">
    <property type="entry name" value="Glycosyltr_51/Transpeptidase"/>
</dbReference>
<keyword evidence="9" id="KW-0328">Glycosyltransferase</keyword>
<dbReference type="FunFam" id="3.30.70.580:FF:000001">
    <property type="entry name" value="tRNA pseudouridine synthase A"/>
    <property type="match status" value="1"/>
</dbReference>
<dbReference type="Gene3D" id="3.30.2060.10">
    <property type="entry name" value="Penicillin-binding protein 1b domain"/>
    <property type="match status" value="1"/>
</dbReference>
<keyword evidence="7" id="KW-0121">Carboxypeptidase</keyword>
<evidence type="ECO:0000259" key="27">
    <source>
        <dbReference type="Pfam" id="PF14814"/>
    </source>
</evidence>
<dbReference type="Pfam" id="PF14814">
    <property type="entry name" value="UB2H"/>
    <property type="match status" value="1"/>
</dbReference>
<evidence type="ECO:0000256" key="13">
    <source>
        <dbReference type="ARBA" id="ARBA00022960"/>
    </source>
</evidence>
<keyword evidence="18" id="KW-0511">Multifunctional enzyme</keyword>
<dbReference type="Pfam" id="PF00912">
    <property type="entry name" value="Transgly"/>
    <property type="match status" value="1"/>
</dbReference>
<dbReference type="HAMAP" id="MF_00171">
    <property type="entry name" value="TruA"/>
    <property type="match status" value="1"/>
</dbReference>
<dbReference type="InterPro" id="IPR020103">
    <property type="entry name" value="PsdUridine_synth_cat_dom_sf"/>
</dbReference>
<accession>A0A6G0XYQ0</accession>
<gene>
    <name evidence="28" type="ORF">FWK35_00031109</name>
</gene>
<dbReference type="NCBIfam" id="TIGR02071">
    <property type="entry name" value="PBP_1b"/>
    <property type="match status" value="1"/>
</dbReference>
<evidence type="ECO:0000256" key="8">
    <source>
        <dbReference type="ARBA" id="ARBA00022670"/>
    </source>
</evidence>
<comment type="subcellular location">
    <subcellularLocation>
        <location evidence="2">Cell membrane</location>
    </subcellularLocation>
</comment>
<dbReference type="Pfam" id="PF00905">
    <property type="entry name" value="Transpeptidase"/>
    <property type="match status" value="1"/>
</dbReference>
<dbReference type="OrthoDB" id="5578494at2759"/>
<keyword evidence="19" id="KW-0961">Cell wall biogenesis/degradation</keyword>
<dbReference type="GO" id="GO:0071555">
    <property type="term" value="P:cell wall organization"/>
    <property type="evidence" value="ECO:0007669"/>
    <property type="project" value="UniProtKB-KW"/>
</dbReference>
<name>A0A6G0XYQ0_APHCR</name>
<proteinExistence type="inferred from homology"/>
<keyword evidence="11" id="KW-0819">tRNA processing</keyword>
<comment type="catalytic activity">
    <reaction evidence="22">
        <text>[GlcNAc-(1-&gt;4)-Mur2Ac(oyl-L-Ala-gamma-D-Glu-L-Lys-D-Ala-D-Ala)](n)-di-trans,octa-cis-undecaprenyl diphosphate + beta-D-GlcNAc-(1-&gt;4)-Mur2Ac(oyl-L-Ala-gamma-D-Glu-L-Lys-D-Ala-D-Ala)-di-trans,octa-cis-undecaprenyl diphosphate = [GlcNAc-(1-&gt;4)-Mur2Ac(oyl-L-Ala-gamma-D-Glu-L-Lys-D-Ala-D-Ala)](n+1)-di-trans,octa-cis-undecaprenyl diphosphate + di-trans,octa-cis-undecaprenyl diphosphate + H(+)</text>
        <dbReference type="Rhea" id="RHEA:23708"/>
        <dbReference type="Rhea" id="RHEA-COMP:9602"/>
        <dbReference type="Rhea" id="RHEA-COMP:9603"/>
        <dbReference type="ChEBI" id="CHEBI:15378"/>
        <dbReference type="ChEBI" id="CHEBI:58405"/>
        <dbReference type="ChEBI" id="CHEBI:60033"/>
        <dbReference type="ChEBI" id="CHEBI:78435"/>
        <dbReference type="EC" id="2.4.99.28"/>
    </reaction>
</comment>
<evidence type="ECO:0000259" key="24">
    <source>
        <dbReference type="Pfam" id="PF00905"/>
    </source>
</evidence>
<keyword evidence="14" id="KW-0573">Peptidoglycan synthesis</keyword>
<evidence type="ECO:0000256" key="9">
    <source>
        <dbReference type="ARBA" id="ARBA00022676"/>
    </source>
</evidence>
<dbReference type="NCBIfam" id="TIGR00071">
    <property type="entry name" value="hisT_truA"/>
    <property type="match status" value="1"/>
</dbReference>
<dbReference type="GO" id="GO:0001522">
    <property type="term" value="P:pseudouridine synthesis"/>
    <property type="evidence" value="ECO:0007669"/>
    <property type="project" value="InterPro"/>
</dbReference>
<comment type="similarity">
    <text evidence="4">Belongs to the tRNA pseudouridine synthase TruA family.</text>
</comment>
<keyword evidence="17" id="KW-0046">Antibiotic resistance</keyword>
<dbReference type="Gene3D" id="3.30.70.580">
    <property type="entry name" value="Pseudouridine synthase I, catalytic domain, N-terminal subdomain"/>
    <property type="match status" value="1"/>
</dbReference>
<dbReference type="Pfam" id="PF01416">
    <property type="entry name" value="PseudoU_synth_1"/>
    <property type="match status" value="2"/>
</dbReference>
<dbReference type="SUPFAM" id="SSF56601">
    <property type="entry name" value="beta-lactamase/transpeptidase-like"/>
    <property type="match status" value="1"/>
</dbReference>
<evidence type="ECO:0000256" key="17">
    <source>
        <dbReference type="ARBA" id="ARBA00023251"/>
    </source>
</evidence>
<dbReference type="Gene3D" id="3.30.70.660">
    <property type="entry name" value="Pseudouridine synthase I, catalytic domain, C-terminal subdomain"/>
    <property type="match status" value="1"/>
</dbReference>
<evidence type="ECO:0000256" key="23">
    <source>
        <dbReference type="ARBA" id="ARBA00060592"/>
    </source>
</evidence>
<dbReference type="GO" id="GO:0003723">
    <property type="term" value="F:RNA binding"/>
    <property type="evidence" value="ECO:0007669"/>
    <property type="project" value="InterPro"/>
</dbReference>
<dbReference type="GO" id="GO:0008658">
    <property type="term" value="F:penicillin binding"/>
    <property type="evidence" value="ECO:0007669"/>
    <property type="project" value="InterPro"/>
</dbReference>
<dbReference type="Proteomes" id="UP000478052">
    <property type="component" value="Unassembled WGS sequence"/>
</dbReference>
<evidence type="ECO:0000256" key="5">
    <source>
        <dbReference type="ARBA" id="ARBA00018637"/>
    </source>
</evidence>
<protein>
    <recommendedName>
        <fullName evidence="5">Penicillin-binding protein 1B</fullName>
        <ecNumber evidence="21">2.4.99.28</ecNumber>
    </recommendedName>
    <alternativeName>
        <fullName evidence="20">Murein polymerase</fullName>
    </alternativeName>
</protein>
<dbReference type="GO" id="GO:0008360">
    <property type="term" value="P:regulation of cell shape"/>
    <property type="evidence" value="ECO:0007669"/>
    <property type="project" value="UniProtKB-KW"/>
</dbReference>
<dbReference type="InterPro" id="IPR012338">
    <property type="entry name" value="Beta-lactam/transpept-like"/>
</dbReference>
<dbReference type="EMBL" id="VUJU01007376">
    <property type="protein sequence ID" value="KAF0745965.1"/>
    <property type="molecule type" value="Genomic_DNA"/>
</dbReference>
<sequence>MIEKKIKKFALGVEYNGEYYHGWQRQKKYPSIQEEVERCLSKIANHKINVICAGRTDSGVHSTGQVVHFETTSIRSKYAWTVGVNTYLSKNISIKWVKEVPDYFNARYSAIKRTYRYLIYNALCRSSILYKKSNHIYKKLNVLKMHSEAQSLLGNHDFSSFQALGCQSSSAQKTITEINVYRINNLVVIDITANSFLYHMVRNIVGSLIQINCINKENIMKDLLKKKIEIMLDLPLQQKMSRLINGKVWHFPISIYGRIINLEPGSLFSQKEIETFLKSTMYSKVDKVILPGEYSIQNNKIEFIRRAFNFPDINENELYVRLVFNTNSLLKIQNVENYRDFNFFRLEPKLISMLNSSKEKKRIFLPRSKYPMILIKTLLAIEDKNFYKHDGINISSIIRALLVNITAGKTIQGGSTLTQQLVKNLFLTNTRSIWRKMNEMYMALILDCFYKKDRILELYLNEVYLGQDGNEQIRGFPLASLYYFGRPIDELNLDQYALLVGMVKGASLYNPWSNPKLALNRRNLVLLTLYNKGLIEKNIYIKLSKRPLKIHPKGFIISDHPDFLQLVQMEVKEKLRKKTKILSGLKIFTTLDYLSQSSVEKAVKTSIPILKKKKKLKDLEIAMIVVDKSNGEINALIGSSHPKFYGYNRALQARRSIGSLSKPVIYLQALSNPKKYHLNTWISNQPIAIKLKNGKYWIPKNNNNQFNKRVMLLEALTHSINIPIVNLSIDIGLNSLIENWINLGISKKYLTPFPSISLGSINLTPIEIAQVFQVISNEGCKSLLSSVRFIVSDDGKILYQSLPQSKNIASSEAAYLTVYAMQKVVTSGTAKSLGALFKNFSLAGKTGTTNNLVDS</sequence>
<dbReference type="InterPro" id="IPR001264">
    <property type="entry name" value="Glyco_trans_51"/>
</dbReference>
<keyword evidence="6" id="KW-1003">Cell membrane</keyword>
<dbReference type="GO" id="GO:0006508">
    <property type="term" value="P:proteolysis"/>
    <property type="evidence" value="ECO:0007669"/>
    <property type="project" value="UniProtKB-KW"/>
</dbReference>
<dbReference type="AlphaFoldDB" id="A0A6G0XYQ0"/>
<evidence type="ECO:0000256" key="2">
    <source>
        <dbReference type="ARBA" id="ARBA00004236"/>
    </source>
</evidence>
<feature type="domain" description="Penicillin-binding protein transpeptidase" evidence="24">
    <location>
        <begin position="622"/>
        <end position="850"/>
    </location>
</feature>
<evidence type="ECO:0000256" key="15">
    <source>
        <dbReference type="ARBA" id="ARBA00023136"/>
    </source>
</evidence>
<dbReference type="CDD" id="cd02570">
    <property type="entry name" value="PseudoU_synth_EcTruA"/>
    <property type="match status" value="1"/>
</dbReference>
<evidence type="ECO:0000256" key="21">
    <source>
        <dbReference type="ARBA" id="ARBA00044770"/>
    </source>
</evidence>
<evidence type="ECO:0000256" key="11">
    <source>
        <dbReference type="ARBA" id="ARBA00022694"/>
    </source>
</evidence>
<organism evidence="28 29">
    <name type="scientific">Aphis craccivora</name>
    <name type="common">Cowpea aphid</name>
    <dbReference type="NCBI Taxonomy" id="307492"/>
    <lineage>
        <taxon>Eukaryota</taxon>
        <taxon>Metazoa</taxon>
        <taxon>Ecdysozoa</taxon>
        <taxon>Arthropoda</taxon>
        <taxon>Hexapoda</taxon>
        <taxon>Insecta</taxon>
        <taxon>Pterygota</taxon>
        <taxon>Neoptera</taxon>
        <taxon>Paraneoptera</taxon>
        <taxon>Hemiptera</taxon>
        <taxon>Sternorrhyncha</taxon>
        <taxon>Aphidomorpha</taxon>
        <taxon>Aphidoidea</taxon>
        <taxon>Aphididae</taxon>
        <taxon>Aphidini</taxon>
        <taxon>Aphis</taxon>
        <taxon>Aphis</taxon>
    </lineage>
</organism>
<evidence type="ECO:0000259" key="26">
    <source>
        <dbReference type="Pfam" id="PF01416"/>
    </source>
</evidence>